<feature type="coiled-coil region" evidence="1">
    <location>
        <begin position="274"/>
        <end position="348"/>
    </location>
</feature>
<keyword evidence="6" id="KW-1185">Reference proteome</keyword>
<dbReference type="InterPro" id="IPR001943">
    <property type="entry name" value="UVR_dom"/>
</dbReference>
<reference evidence="4" key="2">
    <citation type="submission" date="2015-12" db="EMBL/GenBank/DDBJ databases">
        <title>Update maize B73 reference genome by single molecule sequencing technologies.</title>
        <authorList>
            <consortium name="Maize Genome Sequencing Project"/>
            <person name="Ware D."/>
        </authorList>
    </citation>
    <scope>NUCLEOTIDE SEQUENCE</scope>
    <source>
        <tissue evidence="4">Seedling</tissue>
    </source>
</reference>
<evidence type="ECO:0007829" key="7">
    <source>
        <dbReference type="PeptideAtlas" id="A0A1D6PXN7"/>
    </source>
</evidence>
<name>A0A1D6PXN7_MAIZE</name>
<reference evidence="5" key="3">
    <citation type="submission" date="2019-07" db="EMBL/GenBank/DDBJ databases">
        <authorList>
            <person name="Seetharam A."/>
            <person name="Woodhouse M."/>
            <person name="Cannon E."/>
        </authorList>
    </citation>
    <scope>NUCLEOTIDE SEQUENCE [LARGE SCALE GENOMIC DNA]</scope>
    <source>
        <strain evidence="5">cv. B73</strain>
    </source>
</reference>
<feature type="compositionally biased region" description="Low complexity" evidence="2">
    <location>
        <begin position="96"/>
        <end position="107"/>
    </location>
</feature>
<protein>
    <submittedName>
        <fullName evidence="4">UvrB/uvrC motif family protein</fullName>
    </submittedName>
</protein>
<dbReference type="EMBL" id="CM000780">
    <property type="protein sequence ID" value="AQK51256.1"/>
    <property type="molecule type" value="Genomic_DNA"/>
</dbReference>
<feature type="domain" description="UVR" evidence="3">
    <location>
        <begin position="271"/>
        <end position="306"/>
    </location>
</feature>
<accession>A0A1D6PXN7</accession>
<sequence length="546" mass="58281">MASQDDGWGGGEDGSSLFEGMVLFAPEPAAAEDSVPTPAPVPELTSAARPDADAASSAPPPLDEDLFSDLTLLAPQEPLSLEQPPPPPQGEDRSHAALAPAPPAAAAELSRQPSSSSLRKKKRAVRIGYGRLPQPAPPSPPASAAAAAISASSISFLDASPHAAVTRILDQLPDRQVDVYANGYEAHAEAVAVDTSSPRVEAVATEDDGGGKEDEDAAVVALGVEERLALLRSQISSKLDSIQQTAAAVAAKRRLLAGRRRKVAEEAASVASGHKDLERELEEACEAEDFERAERISDSLATLEKEKDRLSTALRGAELDYDSVDSELQEVLESRIAAEEEAAALMEQFAKEVSSRRTSIQQETEALKQKLSFIDKRGPELEAEKKVAAASRNFKEAGRIAAEAKALNSEKDELYGKLEKAATDLETIEKDIVATTNKIQECEGLIELKGRESALTSYRRLRLDCAAARAELTAAAETDDNEEAEILRKEAEAAESKAMELKTCYDLQVVDDEFVFQPVVPIAFITNSTGQHLAEIASSLGLSPQK</sequence>
<reference evidence="5" key="4">
    <citation type="submission" date="2021-05" db="UniProtKB">
        <authorList>
            <consortium name="EnsemblPlants"/>
        </authorList>
    </citation>
    <scope>IDENTIFICATION</scope>
    <source>
        <strain evidence="5">cv. B73</strain>
    </source>
</reference>
<evidence type="ECO:0000313" key="4">
    <source>
        <dbReference type="EMBL" id="AQK51256.1"/>
    </source>
</evidence>
<dbReference type="Pfam" id="PF02151">
    <property type="entry name" value="UVR"/>
    <property type="match status" value="1"/>
</dbReference>
<reference evidence="6" key="1">
    <citation type="journal article" date="2009" name="Science">
        <title>The B73 maize genome: complexity, diversity, and dynamics.</title>
        <authorList>
            <person name="Schnable P.S."/>
            <person name="Ware D."/>
            <person name="Fulton R.S."/>
            <person name="Stein J.C."/>
            <person name="Wei F."/>
            <person name="Pasternak S."/>
            <person name="Liang C."/>
            <person name="Zhang J."/>
            <person name="Fulton L."/>
            <person name="Graves T.A."/>
            <person name="Minx P."/>
            <person name="Reily A.D."/>
            <person name="Courtney L."/>
            <person name="Kruchowski S.S."/>
            <person name="Tomlinson C."/>
            <person name="Strong C."/>
            <person name="Delehaunty K."/>
            <person name="Fronick C."/>
            <person name="Courtney B."/>
            <person name="Rock S.M."/>
            <person name="Belter E."/>
            <person name="Du F."/>
            <person name="Kim K."/>
            <person name="Abbott R.M."/>
            <person name="Cotton M."/>
            <person name="Levy A."/>
            <person name="Marchetto P."/>
            <person name="Ochoa K."/>
            <person name="Jackson S.M."/>
            <person name="Gillam B."/>
            <person name="Chen W."/>
            <person name="Yan L."/>
            <person name="Higginbotham J."/>
            <person name="Cardenas M."/>
            <person name="Waligorski J."/>
            <person name="Applebaum E."/>
            <person name="Phelps L."/>
            <person name="Falcone J."/>
            <person name="Kanchi K."/>
            <person name="Thane T."/>
            <person name="Scimone A."/>
            <person name="Thane N."/>
            <person name="Henke J."/>
            <person name="Wang T."/>
            <person name="Ruppert J."/>
            <person name="Shah N."/>
            <person name="Rotter K."/>
            <person name="Hodges J."/>
            <person name="Ingenthron E."/>
            <person name="Cordes M."/>
            <person name="Kohlberg S."/>
            <person name="Sgro J."/>
            <person name="Delgado B."/>
            <person name="Mead K."/>
            <person name="Chinwalla A."/>
            <person name="Leonard S."/>
            <person name="Crouse K."/>
            <person name="Collura K."/>
            <person name="Kudrna D."/>
            <person name="Currie J."/>
            <person name="He R."/>
            <person name="Angelova A."/>
            <person name="Rajasekar S."/>
            <person name="Mueller T."/>
            <person name="Lomeli R."/>
            <person name="Scara G."/>
            <person name="Ko A."/>
            <person name="Delaney K."/>
            <person name="Wissotski M."/>
            <person name="Lopez G."/>
            <person name="Campos D."/>
            <person name="Braidotti M."/>
            <person name="Ashley E."/>
            <person name="Golser W."/>
            <person name="Kim H."/>
            <person name="Lee S."/>
            <person name="Lin J."/>
            <person name="Dujmic Z."/>
            <person name="Kim W."/>
            <person name="Talag J."/>
            <person name="Zuccolo A."/>
            <person name="Fan C."/>
            <person name="Sebastian A."/>
            <person name="Kramer M."/>
            <person name="Spiegel L."/>
            <person name="Nascimento L."/>
            <person name="Zutavern T."/>
            <person name="Miller B."/>
            <person name="Ambroise C."/>
            <person name="Muller S."/>
            <person name="Spooner W."/>
            <person name="Narechania A."/>
            <person name="Ren L."/>
            <person name="Wei S."/>
            <person name="Kumari S."/>
            <person name="Faga B."/>
            <person name="Levy M.J."/>
            <person name="McMahan L."/>
            <person name="Van Buren P."/>
            <person name="Vaughn M.W."/>
            <person name="Ying K."/>
            <person name="Yeh C.-T."/>
            <person name="Emrich S.J."/>
            <person name="Jia Y."/>
            <person name="Kalyanaraman A."/>
            <person name="Hsia A.-P."/>
            <person name="Barbazuk W.B."/>
            <person name="Baucom R.S."/>
            <person name="Brutnell T.P."/>
            <person name="Carpita N.C."/>
            <person name="Chaparro C."/>
            <person name="Chia J.-M."/>
            <person name="Deragon J.-M."/>
            <person name="Estill J.C."/>
            <person name="Fu Y."/>
            <person name="Jeddeloh J.A."/>
            <person name="Han Y."/>
            <person name="Lee H."/>
            <person name="Li P."/>
            <person name="Lisch D.R."/>
            <person name="Liu S."/>
            <person name="Liu Z."/>
            <person name="Nagel D.H."/>
            <person name="McCann M.C."/>
            <person name="SanMiguel P."/>
            <person name="Myers A.M."/>
            <person name="Nettleton D."/>
            <person name="Nguyen J."/>
            <person name="Penning B.W."/>
            <person name="Ponnala L."/>
            <person name="Schneider K.L."/>
            <person name="Schwartz D.C."/>
            <person name="Sharma A."/>
            <person name="Soderlund C."/>
            <person name="Springer N.M."/>
            <person name="Sun Q."/>
            <person name="Wang H."/>
            <person name="Waterman M."/>
            <person name="Westerman R."/>
            <person name="Wolfgruber T.K."/>
            <person name="Yang L."/>
            <person name="Yu Y."/>
            <person name="Zhang L."/>
            <person name="Zhou S."/>
            <person name="Zhu Q."/>
            <person name="Bennetzen J.L."/>
            <person name="Dawe R.K."/>
            <person name="Jiang J."/>
            <person name="Jiang N."/>
            <person name="Presting G.G."/>
            <person name="Wessler S.R."/>
            <person name="Aluru S."/>
            <person name="Martienssen R.A."/>
            <person name="Clifton S.W."/>
            <person name="McCombie W.R."/>
            <person name="Wing R.A."/>
            <person name="Wilson R.K."/>
        </authorList>
    </citation>
    <scope>NUCLEOTIDE SEQUENCE [LARGE SCALE GENOMIC DNA]</scope>
    <source>
        <strain evidence="6">cv. B73</strain>
    </source>
</reference>
<feature type="coiled-coil region" evidence="1">
    <location>
        <begin position="404"/>
        <end position="438"/>
    </location>
</feature>
<evidence type="ECO:0000259" key="3">
    <source>
        <dbReference type="PROSITE" id="PS50151"/>
    </source>
</evidence>
<evidence type="ECO:0000256" key="2">
    <source>
        <dbReference type="SAM" id="MobiDB-lite"/>
    </source>
</evidence>
<dbReference type="PROSITE" id="PS50151">
    <property type="entry name" value="UVR"/>
    <property type="match status" value="1"/>
</dbReference>
<dbReference type="Proteomes" id="UP000007305">
    <property type="component" value="Chromosome 4"/>
</dbReference>
<dbReference type="Gramene" id="Zm00001eb174530_T002">
    <property type="protein sequence ID" value="Zm00001eb174530_P002"/>
    <property type="gene ID" value="Zm00001eb174530"/>
</dbReference>
<feature type="region of interest" description="Disordered" evidence="2">
    <location>
        <begin position="1"/>
        <end position="147"/>
    </location>
</feature>
<proteinExistence type="evidence at protein level"/>
<gene>
    <name evidence="5" type="primary">LOC100383143</name>
    <name evidence="4" type="ORF">ZEAMMB73_Zm00001d049744</name>
</gene>
<keyword evidence="7" id="KW-1267">Proteomics identification</keyword>
<feature type="compositionally biased region" description="Low complexity" evidence="2">
    <location>
        <begin position="72"/>
        <end position="82"/>
    </location>
</feature>
<evidence type="ECO:0000313" key="6">
    <source>
        <dbReference type="Proteomes" id="UP000007305"/>
    </source>
</evidence>
<feature type="coiled-coil region" evidence="1">
    <location>
        <begin position="474"/>
        <end position="504"/>
    </location>
</feature>
<dbReference type="PANTHER" id="PTHR38394:SF1">
    <property type="entry name" value="NEUROFILAMENT LIGHT PROTEIN"/>
    <property type="match status" value="1"/>
</dbReference>
<keyword evidence="1" id="KW-0175">Coiled coil</keyword>
<dbReference type="EnsemblPlants" id="Zm00001eb174530_T002">
    <property type="protein sequence ID" value="Zm00001eb174530_P002"/>
    <property type="gene ID" value="Zm00001eb174530"/>
</dbReference>
<evidence type="ECO:0000256" key="1">
    <source>
        <dbReference type="SAM" id="Coils"/>
    </source>
</evidence>
<dbReference type="AlphaFoldDB" id="A0A1D6PXN7"/>
<dbReference type="PANTHER" id="PTHR38394">
    <property type="entry name" value="NEUROFILAMENT LIGHT PROTEIN"/>
    <property type="match status" value="1"/>
</dbReference>
<dbReference type="ExpressionAtlas" id="A0A1D6PXN7">
    <property type="expression patterns" value="baseline and differential"/>
</dbReference>
<feature type="compositionally biased region" description="Low complexity" evidence="2">
    <location>
        <begin position="46"/>
        <end position="57"/>
    </location>
</feature>
<evidence type="ECO:0000313" key="5">
    <source>
        <dbReference type="EnsemblPlants" id="Zm00001eb174530_P002"/>
    </source>
</evidence>
<organism evidence="4">
    <name type="scientific">Zea mays</name>
    <name type="common">Maize</name>
    <dbReference type="NCBI Taxonomy" id="4577"/>
    <lineage>
        <taxon>Eukaryota</taxon>
        <taxon>Viridiplantae</taxon>
        <taxon>Streptophyta</taxon>
        <taxon>Embryophyta</taxon>
        <taxon>Tracheophyta</taxon>
        <taxon>Spermatophyta</taxon>
        <taxon>Magnoliopsida</taxon>
        <taxon>Liliopsida</taxon>
        <taxon>Poales</taxon>
        <taxon>Poaceae</taxon>
        <taxon>PACMAD clade</taxon>
        <taxon>Panicoideae</taxon>
        <taxon>Andropogonodae</taxon>
        <taxon>Andropogoneae</taxon>
        <taxon>Tripsacinae</taxon>
        <taxon>Zea</taxon>
    </lineage>
</organism>